<feature type="signal peptide" evidence="7">
    <location>
        <begin position="1"/>
        <end position="22"/>
    </location>
</feature>
<evidence type="ECO:0000256" key="4">
    <source>
        <dbReference type="ARBA" id="ARBA00023136"/>
    </source>
</evidence>
<feature type="chain" id="PRO_5027095892" evidence="7">
    <location>
        <begin position="23"/>
        <end position="399"/>
    </location>
</feature>
<sequence>MQSKRFYAPILWCTLIALPAHAATIKEAFALASQIDAPVQTAQQRKALSALRHAQSITPEPLSLTLSGSNSLDDNLSPSQGSREYEAELGIPLWQWGQKDRLLAQVNQLTKLEQSQWMLSRWALAGALREAVWSARLAKLAQDSAQQKLLALEKIHHDLQRQLQAGEVAPLDVNLAHQAWLEAQLQLALSAQQLNDSLQQFQALAGDIPLPDQPETRPLALETMVHPQRQVLQAQTELALAQLAQAQYDTRDTPELALSLTRERGAPDEDYKNRGKISMRIPFGAEGRTQARVTSANSELISAQTQVQRTERQISTQQQMAHHALTLANQQLQMAQQRLQLATQAWQWQQRSYRAGQTSLTAFLTAQSDFLERGFAVQRAELELGRADSRYLQTLGVLP</sequence>
<keyword evidence="5" id="KW-0998">Cell outer membrane</keyword>
<evidence type="ECO:0000256" key="6">
    <source>
        <dbReference type="SAM" id="Coils"/>
    </source>
</evidence>
<keyword evidence="2" id="KW-1134">Transmembrane beta strand</keyword>
<name>A0A6M8SZA0_9NEIS</name>
<dbReference type="Gene3D" id="1.20.1600.10">
    <property type="entry name" value="Outer membrane efflux proteins (OEP)"/>
    <property type="match status" value="1"/>
</dbReference>
<organism evidence="8 9">
    <name type="scientific">Deefgea piscis</name>
    <dbReference type="NCBI Taxonomy" id="2739061"/>
    <lineage>
        <taxon>Bacteria</taxon>
        <taxon>Pseudomonadati</taxon>
        <taxon>Pseudomonadota</taxon>
        <taxon>Betaproteobacteria</taxon>
        <taxon>Neisseriales</taxon>
        <taxon>Chitinibacteraceae</taxon>
        <taxon>Deefgea</taxon>
    </lineage>
</organism>
<dbReference type="GO" id="GO:1990281">
    <property type="term" value="C:efflux pump complex"/>
    <property type="evidence" value="ECO:0007669"/>
    <property type="project" value="TreeGrafter"/>
</dbReference>
<dbReference type="RefSeq" id="WP_173533610.1">
    <property type="nucleotide sequence ID" value="NZ_CP054143.1"/>
</dbReference>
<evidence type="ECO:0000256" key="3">
    <source>
        <dbReference type="ARBA" id="ARBA00022692"/>
    </source>
</evidence>
<evidence type="ECO:0000313" key="9">
    <source>
        <dbReference type="Proteomes" id="UP000504844"/>
    </source>
</evidence>
<dbReference type="PANTHER" id="PTHR30026:SF20">
    <property type="entry name" value="OUTER MEMBRANE PROTEIN TOLC"/>
    <property type="match status" value="1"/>
</dbReference>
<dbReference type="Proteomes" id="UP000504844">
    <property type="component" value="Chromosome"/>
</dbReference>
<evidence type="ECO:0000256" key="1">
    <source>
        <dbReference type="ARBA" id="ARBA00004442"/>
    </source>
</evidence>
<reference evidence="8 9" key="1">
    <citation type="submission" date="2020-05" db="EMBL/GenBank/DDBJ databases">
        <title>Complete genome sequence of Deefgea sp. D17.</title>
        <authorList>
            <person name="Bae J.-W."/>
            <person name="Han J.E."/>
        </authorList>
    </citation>
    <scope>NUCLEOTIDE SEQUENCE [LARGE SCALE GENOMIC DNA]</scope>
    <source>
        <strain evidence="8 9">D17</strain>
    </source>
</reference>
<accession>A0A6M8SZA0</accession>
<dbReference type="EMBL" id="CP054143">
    <property type="protein sequence ID" value="QKJ67107.1"/>
    <property type="molecule type" value="Genomic_DNA"/>
</dbReference>
<comment type="subcellular location">
    <subcellularLocation>
        <location evidence="1">Cell outer membrane</location>
    </subcellularLocation>
</comment>
<dbReference type="KEGG" id="dee:HQN60_10580"/>
<evidence type="ECO:0000256" key="2">
    <source>
        <dbReference type="ARBA" id="ARBA00022452"/>
    </source>
</evidence>
<dbReference type="GO" id="GO:0015288">
    <property type="term" value="F:porin activity"/>
    <property type="evidence" value="ECO:0007669"/>
    <property type="project" value="TreeGrafter"/>
</dbReference>
<gene>
    <name evidence="8" type="ORF">HQN60_10580</name>
</gene>
<keyword evidence="4" id="KW-0472">Membrane</keyword>
<dbReference type="GO" id="GO:0009279">
    <property type="term" value="C:cell outer membrane"/>
    <property type="evidence" value="ECO:0007669"/>
    <property type="project" value="UniProtKB-SubCell"/>
</dbReference>
<protein>
    <submittedName>
        <fullName evidence="8">TolC family protein</fullName>
    </submittedName>
</protein>
<proteinExistence type="predicted"/>
<keyword evidence="3" id="KW-0812">Transmembrane</keyword>
<dbReference type="AlphaFoldDB" id="A0A6M8SZA0"/>
<feature type="coiled-coil region" evidence="6">
    <location>
        <begin position="293"/>
        <end position="345"/>
    </location>
</feature>
<evidence type="ECO:0000256" key="7">
    <source>
        <dbReference type="SAM" id="SignalP"/>
    </source>
</evidence>
<evidence type="ECO:0000313" key="8">
    <source>
        <dbReference type="EMBL" id="QKJ67107.1"/>
    </source>
</evidence>
<evidence type="ECO:0000256" key="5">
    <source>
        <dbReference type="ARBA" id="ARBA00023237"/>
    </source>
</evidence>
<dbReference type="PANTHER" id="PTHR30026">
    <property type="entry name" value="OUTER MEMBRANE PROTEIN TOLC"/>
    <property type="match status" value="1"/>
</dbReference>
<dbReference type="SUPFAM" id="SSF56954">
    <property type="entry name" value="Outer membrane efflux proteins (OEP)"/>
    <property type="match status" value="1"/>
</dbReference>
<keyword evidence="9" id="KW-1185">Reference proteome</keyword>
<keyword evidence="6" id="KW-0175">Coiled coil</keyword>
<dbReference type="InterPro" id="IPR051906">
    <property type="entry name" value="TolC-like"/>
</dbReference>
<keyword evidence="7" id="KW-0732">Signal</keyword>
<dbReference type="GO" id="GO:0015562">
    <property type="term" value="F:efflux transmembrane transporter activity"/>
    <property type="evidence" value="ECO:0007669"/>
    <property type="project" value="InterPro"/>
</dbReference>